<evidence type="ECO:0000313" key="2">
    <source>
        <dbReference type="Proteomes" id="UP001162640"/>
    </source>
</evidence>
<protein>
    <submittedName>
        <fullName evidence="1">Uncharacterized protein</fullName>
    </submittedName>
</protein>
<name>A0A9W7B1R7_9STRA</name>
<evidence type="ECO:0000313" key="1">
    <source>
        <dbReference type="EMBL" id="GMH82256.1"/>
    </source>
</evidence>
<sequence>MTIPNSLQELGDGVFLNCYKLVPSNIDASLDNDDVTPKIVELLRERSKFAALKTQLSEQSAMFKEEISTLTAQNKSLQTQIEQQSATFTAQNQSLHAQNQFLETLLPSPSTPITQKRKYT</sequence>
<comment type="caution">
    <text evidence="1">The sequence shown here is derived from an EMBL/GenBank/DDBJ whole genome shotgun (WGS) entry which is preliminary data.</text>
</comment>
<gene>
    <name evidence="1" type="ORF">TL16_g09198</name>
</gene>
<accession>A0A9W7B1R7</accession>
<dbReference type="Proteomes" id="UP001162640">
    <property type="component" value="Unassembled WGS sequence"/>
</dbReference>
<dbReference type="EMBL" id="BLQM01000311">
    <property type="protein sequence ID" value="GMH82256.1"/>
    <property type="molecule type" value="Genomic_DNA"/>
</dbReference>
<proteinExistence type="predicted"/>
<organism evidence="1 2">
    <name type="scientific">Triparma laevis f. inornata</name>
    <dbReference type="NCBI Taxonomy" id="1714386"/>
    <lineage>
        <taxon>Eukaryota</taxon>
        <taxon>Sar</taxon>
        <taxon>Stramenopiles</taxon>
        <taxon>Ochrophyta</taxon>
        <taxon>Bolidophyceae</taxon>
        <taxon>Parmales</taxon>
        <taxon>Triparmaceae</taxon>
        <taxon>Triparma</taxon>
    </lineage>
</organism>
<reference evidence="2" key="1">
    <citation type="journal article" date="2023" name="Commun. Biol.">
        <title>Genome analysis of Parmales, the sister group of diatoms, reveals the evolutionary specialization of diatoms from phago-mixotrophs to photoautotrophs.</title>
        <authorList>
            <person name="Ban H."/>
            <person name="Sato S."/>
            <person name="Yoshikawa S."/>
            <person name="Yamada K."/>
            <person name="Nakamura Y."/>
            <person name="Ichinomiya M."/>
            <person name="Sato N."/>
            <person name="Blanc-Mathieu R."/>
            <person name="Endo H."/>
            <person name="Kuwata A."/>
            <person name="Ogata H."/>
        </authorList>
    </citation>
    <scope>NUCLEOTIDE SEQUENCE [LARGE SCALE GENOMIC DNA]</scope>
</reference>
<dbReference type="AlphaFoldDB" id="A0A9W7B1R7"/>